<feature type="transmembrane region" description="Helical" evidence="1">
    <location>
        <begin position="128"/>
        <end position="151"/>
    </location>
</feature>
<dbReference type="Pfam" id="PF10002">
    <property type="entry name" value="DUF2243"/>
    <property type="match status" value="1"/>
</dbReference>
<keyword evidence="1" id="KW-0472">Membrane</keyword>
<dbReference type="EMBL" id="LQRA01000070">
    <property type="protein sequence ID" value="KZE75787.1"/>
    <property type="molecule type" value="Genomic_DNA"/>
</dbReference>
<keyword evidence="1" id="KW-0812">Transmembrane</keyword>
<name>A0A163W371_9BACL</name>
<feature type="transmembrane region" description="Helical" evidence="1">
    <location>
        <begin position="64"/>
        <end position="84"/>
    </location>
</feature>
<keyword evidence="1" id="KW-1133">Transmembrane helix</keyword>
<dbReference type="STRING" id="1007103.GCA_000213315_05259"/>
<evidence type="ECO:0000313" key="3">
    <source>
        <dbReference type="Proteomes" id="UP000076563"/>
    </source>
</evidence>
<evidence type="ECO:0008006" key="4">
    <source>
        <dbReference type="Google" id="ProtNLM"/>
    </source>
</evidence>
<proteinExistence type="predicted"/>
<protein>
    <recommendedName>
        <fullName evidence="4">DUF2243 domain-containing protein</fullName>
    </recommendedName>
</protein>
<dbReference type="AlphaFoldDB" id="A0A163W371"/>
<sequence length="168" mass="19246">MAKQTIKPELQIRYPYLDRNVGAGCLFGLGLVAFIDEAVFHQLLHWHHFYDKSTTGIGLVSDGLFHAFSWFATIGGLFMFADLLRRKALQLHRWWGGSLLGSGTFQLYDGTIQHKIMRIHQIRYVENVIVYDLIWNFTAITMILAGSMFLIRSKKDQGKHGRISSNES</sequence>
<feature type="transmembrane region" description="Helical" evidence="1">
    <location>
        <begin position="21"/>
        <end position="44"/>
    </location>
</feature>
<comment type="caution">
    <text evidence="2">The sequence shown here is derived from an EMBL/GenBank/DDBJ whole genome shotgun (WGS) entry which is preliminary data.</text>
</comment>
<keyword evidence="3" id="KW-1185">Reference proteome</keyword>
<dbReference type="RefSeq" id="WP_063184576.1">
    <property type="nucleotide sequence ID" value="NZ_CP121215.1"/>
</dbReference>
<dbReference type="OrthoDB" id="5190099at2"/>
<evidence type="ECO:0000313" key="2">
    <source>
        <dbReference type="EMBL" id="KZE75787.1"/>
    </source>
</evidence>
<organism evidence="2 3">
    <name type="scientific">Paenibacillus elgii</name>
    <dbReference type="NCBI Taxonomy" id="189691"/>
    <lineage>
        <taxon>Bacteria</taxon>
        <taxon>Bacillati</taxon>
        <taxon>Bacillota</taxon>
        <taxon>Bacilli</taxon>
        <taxon>Bacillales</taxon>
        <taxon>Paenibacillaceae</taxon>
        <taxon>Paenibacillus</taxon>
    </lineage>
</organism>
<dbReference type="eggNOG" id="COG4329">
    <property type="taxonomic scope" value="Bacteria"/>
</dbReference>
<reference evidence="3" key="1">
    <citation type="submission" date="2016-01" db="EMBL/GenBank/DDBJ databases">
        <title>Draft genome of Chromobacterium sp. F49.</title>
        <authorList>
            <person name="Hong K.W."/>
        </authorList>
    </citation>
    <scope>NUCLEOTIDE SEQUENCE [LARGE SCALE GENOMIC DNA]</scope>
    <source>
        <strain evidence="3">M63</strain>
    </source>
</reference>
<dbReference type="Proteomes" id="UP000076563">
    <property type="component" value="Unassembled WGS sequence"/>
</dbReference>
<accession>A0A163W371</accession>
<gene>
    <name evidence="2" type="ORF">AV654_25285</name>
</gene>
<dbReference type="InterPro" id="IPR018719">
    <property type="entry name" value="DUF2243_membrane"/>
</dbReference>
<evidence type="ECO:0000256" key="1">
    <source>
        <dbReference type="SAM" id="Phobius"/>
    </source>
</evidence>